<evidence type="ECO:0000313" key="2">
    <source>
        <dbReference type="Proteomes" id="UP001500454"/>
    </source>
</evidence>
<name>A0ABP8ITN5_9BACT</name>
<evidence type="ECO:0000313" key="1">
    <source>
        <dbReference type="EMBL" id="GAA4371522.1"/>
    </source>
</evidence>
<protein>
    <submittedName>
        <fullName evidence="1">Uncharacterized protein</fullName>
    </submittedName>
</protein>
<sequence length="138" mass="15290">MLPRKSVVVVDSLSIKVVAGNNHVLVFQEYRVPIYKPGQGPVWDIDSSIALFLELDTRDSIVTAANPGHSKLYRYLNAFSPDLGAHALEPNEDIKATKLTSNRWVVVSNLKDLPFQGEFSFADSSSVTTSYDQLFSTD</sequence>
<gene>
    <name evidence="1" type="ORF">GCM10023186_00010</name>
</gene>
<dbReference type="Proteomes" id="UP001500454">
    <property type="component" value="Unassembled WGS sequence"/>
</dbReference>
<organism evidence="1 2">
    <name type="scientific">Hymenobacter koreensis</name>
    <dbReference type="NCBI Taxonomy" id="1084523"/>
    <lineage>
        <taxon>Bacteria</taxon>
        <taxon>Pseudomonadati</taxon>
        <taxon>Bacteroidota</taxon>
        <taxon>Cytophagia</taxon>
        <taxon>Cytophagales</taxon>
        <taxon>Hymenobacteraceae</taxon>
        <taxon>Hymenobacter</taxon>
    </lineage>
</organism>
<proteinExistence type="predicted"/>
<keyword evidence="2" id="KW-1185">Reference proteome</keyword>
<comment type="caution">
    <text evidence="1">The sequence shown here is derived from an EMBL/GenBank/DDBJ whole genome shotgun (WGS) entry which is preliminary data.</text>
</comment>
<reference evidence="2" key="1">
    <citation type="journal article" date="2019" name="Int. J. Syst. Evol. Microbiol.">
        <title>The Global Catalogue of Microorganisms (GCM) 10K type strain sequencing project: providing services to taxonomists for standard genome sequencing and annotation.</title>
        <authorList>
            <consortium name="The Broad Institute Genomics Platform"/>
            <consortium name="The Broad Institute Genome Sequencing Center for Infectious Disease"/>
            <person name="Wu L."/>
            <person name="Ma J."/>
        </authorList>
    </citation>
    <scope>NUCLEOTIDE SEQUENCE [LARGE SCALE GENOMIC DNA]</scope>
    <source>
        <strain evidence="2">JCM 17924</strain>
    </source>
</reference>
<dbReference type="EMBL" id="BAABHA010000001">
    <property type="protein sequence ID" value="GAA4371522.1"/>
    <property type="molecule type" value="Genomic_DNA"/>
</dbReference>
<accession>A0ABP8ITN5</accession>